<gene>
    <name evidence="2" type="ORF">ACRE_013480</name>
</gene>
<dbReference type="OrthoDB" id="5062424at2759"/>
<organism evidence="2 3">
    <name type="scientific">Hapsidospora chrysogenum (strain ATCC 11550 / CBS 779.69 / DSM 880 / IAM 14645 / JCM 23072 / IMI 49137)</name>
    <name type="common">Acremonium chrysogenum</name>
    <dbReference type="NCBI Taxonomy" id="857340"/>
    <lineage>
        <taxon>Eukaryota</taxon>
        <taxon>Fungi</taxon>
        <taxon>Dikarya</taxon>
        <taxon>Ascomycota</taxon>
        <taxon>Pezizomycotina</taxon>
        <taxon>Sordariomycetes</taxon>
        <taxon>Hypocreomycetidae</taxon>
        <taxon>Hypocreales</taxon>
        <taxon>Bionectriaceae</taxon>
        <taxon>Hapsidospora</taxon>
    </lineage>
</organism>
<dbReference type="EMBL" id="JPKY01000007">
    <property type="protein sequence ID" value="KFH47716.1"/>
    <property type="molecule type" value="Genomic_DNA"/>
</dbReference>
<keyword evidence="3" id="KW-1185">Reference proteome</keyword>
<keyword evidence="1" id="KW-0175">Coiled coil</keyword>
<accession>A0A086TED4</accession>
<feature type="coiled-coil region" evidence="1">
    <location>
        <begin position="194"/>
        <end position="283"/>
    </location>
</feature>
<name>A0A086TED4_HAPC1</name>
<dbReference type="Proteomes" id="UP000029964">
    <property type="component" value="Unassembled WGS sequence"/>
</dbReference>
<protein>
    <submittedName>
        <fullName evidence="2">Uncharacterized protein</fullName>
    </submittedName>
</protein>
<proteinExistence type="predicted"/>
<reference evidence="3" key="1">
    <citation type="journal article" date="2014" name="Genome Announc.">
        <title>Genome sequence and annotation of Acremonium chrysogenum, producer of the beta-lactam antibiotic cephalosporin C.</title>
        <authorList>
            <person name="Terfehr D."/>
            <person name="Dahlmann T.A."/>
            <person name="Specht T."/>
            <person name="Zadra I."/>
            <person name="Kuernsteiner H."/>
            <person name="Kueck U."/>
        </authorList>
    </citation>
    <scope>NUCLEOTIDE SEQUENCE [LARGE SCALE GENOMIC DNA]</scope>
    <source>
        <strain evidence="3">ATCC 11550 / CBS 779.69 / DSM 880 / IAM 14645 / JCM 23072 / IMI 49137</strain>
    </source>
</reference>
<evidence type="ECO:0000313" key="2">
    <source>
        <dbReference type="EMBL" id="KFH47716.1"/>
    </source>
</evidence>
<dbReference type="HOGENOM" id="CLU_658830_0_0_1"/>
<evidence type="ECO:0000313" key="3">
    <source>
        <dbReference type="Proteomes" id="UP000029964"/>
    </source>
</evidence>
<sequence>MNGPPLAVSGGDQQPGHRQTVIDSAITPFPGYISGAPPTHIGLALAASTLAALNSTSFVGYDAAFRRPRRLFFHLNDPDDVSSARSKSPSEIFSPPQRAYLDNHSVAGDEPLYQIPMAPNTQQTGRARRGNGPLTTDVLRNQFNLDPRRAGNTNYIRPWGSGVDYPPPSLRNFLLSDDMLFEPESENHQSTIDVDALLNDYNAINNKLEEYLEERTKVNRELQRELRGKEQAVEGCREDLKNAWRFPDAELRKEFASRRRSRISKAEGEISELKERLRQRRLESEAIIQQVLGYERDKKVEEEVPLFARLAKPVSERGTTPSLVVQKHKIRGFPDKPYEILVPDWFPVFASYHLVKLTDNQPMAERFRELLNTIHRLEDEIKIRKAKEAETGQKAFVKKWHEPAPNWEHAMHRKNGG</sequence>
<comment type="caution">
    <text evidence="2">The sequence shown here is derived from an EMBL/GenBank/DDBJ whole genome shotgun (WGS) entry which is preliminary data.</text>
</comment>
<dbReference type="AlphaFoldDB" id="A0A086TED4"/>
<evidence type="ECO:0000256" key="1">
    <source>
        <dbReference type="SAM" id="Coils"/>
    </source>
</evidence>